<dbReference type="InterPro" id="IPR013325">
    <property type="entry name" value="RNA_pol_sigma_r2"/>
</dbReference>
<dbReference type="NCBIfam" id="TIGR02937">
    <property type="entry name" value="sigma70-ECF"/>
    <property type="match status" value="1"/>
</dbReference>
<dbReference type="CDD" id="cd06171">
    <property type="entry name" value="Sigma70_r4"/>
    <property type="match status" value="1"/>
</dbReference>
<dbReference type="Proteomes" id="UP000823847">
    <property type="component" value="Unassembled WGS sequence"/>
</dbReference>
<evidence type="ECO:0000259" key="6">
    <source>
        <dbReference type="Pfam" id="PF04542"/>
    </source>
</evidence>
<evidence type="ECO:0000256" key="1">
    <source>
        <dbReference type="ARBA" id="ARBA00010641"/>
    </source>
</evidence>
<dbReference type="PANTHER" id="PTHR43133:SF8">
    <property type="entry name" value="RNA POLYMERASE SIGMA FACTOR HI_1459-RELATED"/>
    <property type="match status" value="1"/>
</dbReference>
<dbReference type="Pfam" id="PF08281">
    <property type="entry name" value="Sigma70_r4_2"/>
    <property type="match status" value="1"/>
</dbReference>
<organism evidence="8 9">
    <name type="scientific">Candidatus Parabacteroides intestinigallinarum</name>
    <dbReference type="NCBI Taxonomy" id="2838722"/>
    <lineage>
        <taxon>Bacteria</taxon>
        <taxon>Pseudomonadati</taxon>
        <taxon>Bacteroidota</taxon>
        <taxon>Bacteroidia</taxon>
        <taxon>Bacteroidales</taxon>
        <taxon>Tannerellaceae</taxon>
        <taxon>Parabacteroides</taxon>
    </lineage>
</organism>
<proteinExistence type="inferred from homology"/>
<feature type="domain" description="RNA polymerase sigma factor 70 region 4 type 2" evidence="7">
    <location>
        <begin position="108"/>
        <end position="158"/>
    </location>
</feature>
<dbReference type="InterPro" id="IPR014284">
    <property type="entry name" value="RNA_pol_sigma-70_dom"/>
</dbReference>
<dbReference type="InterPro" id="IPR013249">
    <property type="entry name" value="RNA_pol_sigma70_r4_t2"/>
</dbReference>
<keyword evidence="4" id="KW-0238">DNA-binding</keyword>
<gene>
    <name evidence="8" type="ORF">H9848_12605</name>
</gene>
<keyword evidence="5" id="KW-0804">Transcription</keyword>
<dbReference type="GO" id="GO:0006352">
    <property type="term" value="P:DNA-templated transcription initiation"/>
    <property type="evidence" value="ECO:0007669"/>
    <property type="project" value="InterPro"/>
</dbReference>
<reference evidence="8" key="1">
    <citation type="journal article" date="2021" name="PeerJ">
        <title>Extensive microbial diversity within the chicken gut microbiome revealed by metagenomics and culture.</title>
        <authorList>
            <person name="Gilroy R."/>
            <person name="Ravi A."/>
            <person name="Getino M."/>
            <person name="Pursley I."/>
            <person name="Horton D.L."/>
            <person name="Alikhan N.F."/>
            <person name="Baker D."/>
            <person name="Gharbi K."/>
            <person name="Hall N."/>
            <person name="Watson M."/>
            <person name="Adriaenssens E.M."/>
            <person name="Foster-Nyarko E."/>
            <person name="Jarju S."/>
            <person name="Secka A."/>
            <person name="Antonio M."/>
            <person name="Oren A."/>
            <person name="Chaudhuri R.R."/>
            <person name="La Ragione R."/>
            <person name="Hildebrand F."/>
            <person name="Pallen M.J."/>
        </authorList>
    </citation>
    <scope>NUCLEOTIDE SEQUENCE</scope>
    <source>
        <strain evidence="8">ChiHecec2B26-12326</strain>
    </source>
</reference>
<comment type="similarity">
    <text evidence="1">Belongs to the sigma-70 factor family. ECF subfamily.</text>
</comment>
<keyword evidence="2" id="KW-0805">Transcription regulation</keyword>
<comment type="caution">
    <text evidence="8">The sequence shown here is derived from an EMBL/GenBank/DDBJ whole genome shotgun (WGS) entry which is preliminary data.</text>
</comment>
<dbReference type="InterPro" id="IPR039425">
    <property type="entry name" value="RNA_pol_sigma-70-like"/>
</dbReference>
<evidence type="ECO:0000256" key="2">
    <source>
        <dbReference type="ARBA" id="ARBA00023015"/>
    </source>
</evidence>
<feature type="domain" description="RNA polymerase sigma-70 region 2" evidence="6">
    <location>
        <begin position="13"/>
        <end position="74"/>
    </location>
</feature>
<dbReference type="InterPro" id="IPR013324">
    <property type="entry name" value="RNA_pol_sigma_r3/r4-like"/>
</dbReference>
<dbReference type="Gene3D" id="1.10.1740.10">
    <property type="match status" value="1"/>
</dbReference>
<dbReference type="SUPFAM" id="SSF88659">
    <property type="entry name" value="Sigma3 and sigma4 domains of RNA polymerase sigma factors"/>
    <property type="match status" value="1"/>
</dbReference>
<evidence type="ECO:0000256" key="3">
    <source>
        <dbReference type="ARBA" id="ARBA00023082"/>
    </source>
</evidence>
<dbReference type="Gene3D" id="1.10.10.10">
    <property type="entry name" value="Winged helix-like DNA-binding domain superfamily/Winged helix DNA-binding domain"/>
    <property type="match status" value="1"/>
</dbReference>
<dbReference type="InterPro" id="IPR007627">
    <property type="entry name" value="RNA_pol_sigma70_r2"/>
</dbReference>
<evidence type="ECO:0000256" key="5">
    <source>
        <dbReference type="ARBA" id="ARBA00023163"/>
    </source>
</evidence>
<dbReference type="GO" id="GO:0016987">
    <property type="term" value="F:sigma factor activity"/>
    <property type="evidence" value="ECO:0007669"/>
    <property type="project" value="UniProtKB-KW"/>
</dbReference>
<dbReference type="InterPro" id="IPR036388">
    <property type="entry name" value="WH-like_DNA-bd_sf"/>
</dbReference>
<reference evidence="8" key="2">
    <citation type="submission" date="2021-04" db="EMBL/GenBank/DDBJ databases">
        <authorList>
            <person name="Gilroy R."/>
        </authorList>
    </citation>
    <scope>NUCLEOTIDE SEQUENCE</scope>
    <source>
        <strain evidence="8">ChiHecec2B26-12326</strain>
    </source>
</reference>
<evidence type="ECO:0000259" key="7">
    <source>
        <dbReference type="Pfam" id="PF08281"/>
    </source>
</evidence>
<accession>A0A9D1XU65</accession>
<protein>
    <submittedName>
        <fullName evidence="8">RNA polymerase sigma factor</fullName>
    </submittedName>
</protein>
<evidence type="ECO:0000256" key="4">
    <source>
        <dbReference type="ARBA" id="ARBA00023125"/>
    </source>
</evidence>
<dbReference type="PANTHER" id="PTHR43133">
    <property type="entry name" value="RNA POLYMERASE ECF-TYPE SIGMA FACTO"/>
    <property type="match status" value="1"/>
</dbReference>
<dbReference type="EMBL" id="DXEN01000092">
    <property type="protein sequence ID" value="HIX87425.1"/>
    <property type="molecule type" value="Genomic_DNA"/>
</dbReference>
<dbReference type="AlphaFoldDB" id="A0A9D1XU65"/>
<evidence type="ECO:0000313" key="9">
    <source>
        <dbReference type="Proteomes" id="UP000823847"/>
    </source>
</evidence>
<dbReference type="GO" id="GO:0003677">
    <property type="term" value="F:DNA binding"/>
    <property type="evidence" value="ECO:0007669"/>
    <property type="project" value="UniProtKB-KW"/>
</dbReference>
<dbReference type="SUPFAM" id="SSF88946">
    <property type="entry name" value="Sigma2 domain of RNA polymerase sigma factors"/>
    <property type="match status" value="1"/>
</dbReference>
<name>A0A9D1XU65_9BACT</name>
<sequence>MDVEVFKRRFLPFHPKLYRVAYALVGDRADAEDLLQEAYARLWNRRDELEDVRNPEAFAVTLLRNLCLDFLRSAEVSRRQGRESLEEVSVEAASSPERELEAREEVRYVRALIERLPEKQRQVLRLRGVEDCSFEEIERITGLSASNVRTLLSRARKWIRERLENKSIGYGR</sequence>
<evidence type="ECO:0000313" key="8">
    <source>
        <dbReference type="EMBL" id="HIX87425.1"/>
    </source>
</evidence>
<keyword evidence="3" id="KW-0731">Sigma factor</keyword>
<dbReference type="Pfam" id="PF04542">
    <property type="entry name" value="Sigma70_r2"/>
    <property type="match status" value="1"/>
</dbReference>